<reference evidence="1" key="1">
    <citation type="journal article" date="2020" name="G3 (Bethesda)">
        <title>High-Quality Assemblies for Three Invasive Social Wasps from the &lt;i&gt;Vespula&lt;/i&gt; Genus.</title>
        <authorList>
            <person name="Harrop T.W.R."/>
            <person name="Guhlin J."/>
            <person name="McLaughlin G.M."/>
            <person name="Permina E."/>
            <person name="Stockwell P."/>
            <person name="Gilligan J."/>
            <person name="Le Lec M.F."/>
            <person name="Gruber M.A.M."/>
            <person name="Quinn O."/>
            <person name="Lovegrove M."/>
            <person name="Duncan E.J."/>
            <person name="Remnant E.J."/>
            <person name="Van Eeckhoven J."/>
            <person name="Graham B."/>
            <person name="Knapp R.A."/>
            <person name="Langford K.W."/>
            <person name="Kronenberg Z."/>
            <person name="Press M.O."/>
            <person name="Eacker S.M."/>
            <person name="Wilson-Rankin E.E."/>
            <person name="Purcell J."/>
            <person name="Lester P.J."/>
            <person name="Dearden P.K."/>
        </authorList>
    </citation>
    <scope>NUCLEOTIDE SEQUENCE</scope>
    <source>
        <strain evidence="1">Marl-1</strain>
    </source>
</reference>
<protein>
    <submittedName>
        <fullName evidence="1">Uncharacterized protein</fullName>
    </submittedName>
</protein>
<accession>A0A834NFU3</accession>
<keyword evidence="2" id="KW-1185">Reference proteome</keyword>
<name>A0A834NFU3_VESVU</name>
<dbReference type="EMBL" id="JACSEA010000002">
    <property type="protein sequence ID" value="KAF7408540.1"/>
    <property type="molecule type" value="Genomic_DNA"/>
</dbReference>
<gene>
    <name evidence="1" type="ORF">HZH66_003077</name>
</gene>
<dbReference type="AlphaFoldDB" id="A0A834NFU3"/>
<evidence type="ECO:0000313" key="1">
    <source>
        <dbReference type="EMBL" id="KAF7408540.1"/>
    </source>
</evidence>
<proteinExistence type="predicted"/>
<dbReference type="Proteomes" id="UP000614350">
    <property type="component" value="Unassembled WGS sequence"/>
</dbReference>
<organism evidence="1 2">
    <name type="scientific">Vespula vulgaris</name>
    <name type="common">Yellow jacket</name>
    <name type="synonym">Wasp</name>
    <dbReference type="NCBI Taxonomy" id="7454"/>
    <lineage>
        <taxon>Eukaryota</taxon>
        <taxon>Metazoa</taxon>
        <taxon>Ecdysozoa</taxon>
        <taxon>Arthropoda</taxon>
        <taxon>Hexapoda</taxon>
        <taxon>Insecta</taxon>
        <taxon>Pterygota</taxon>
        <taxon>Neoptera</taxon>
        <taxon>Endopterygota</taxon>
        <taxon>Hymenoptera</taxon>
        <taxon>Apocrita</taxon>
        <taxon>Aculeata</taxon>
        <taxon>Vespoidea</taxon>
        <taxon>Vespidae</taxon>
        <taxon>Vespinae</taxon>
        <taxon>Vespula</taxon>
    </lineage>
</organism>
<comment type="caution">
    <text evidence="1">The sequence shown here is derived from an EMBL/GenBank/DDBJ whole genome shotgun (WGS) entry which is preliminary data.</text>
</comment>
<evidence type="ECO:0000313" key="2">
    <source>
        <dbReference type="Proteomes" id="UP000614350"/>
    </source>
</evidence>
<sequence length="207" mass="23190">MAPGTGVMVCTKCLFLREEREGDRERRRENQAETRRRAFGTTAVVEEFESHGVTVDNGTLKVGPTNPAKSADAWRTLKILRAHSALCKSTVGKWVPCAKRSHSKASFWQGSNSSNGNKPPVVTKEDYYGDQEFTWILKRSTYSVPTKGHQEPGRVHSLAMPQGETRKCSTVLPTELSTSSITCGSYPREERVSVLIEEKPPWYFLLI</sequence>